<proteinExistence type="predicted"/>
<dbReference type="AlphaFoldDB" id="A0A7W9SUU1"/>
<protein>
    <submittedName>
        <fullName evidence="1">Uncharacterized protein</fullName>
    </submittedName>
</protein>
<accession>A0A7W9SUU1</accession>
<reference evidence="1 2" key="1">
    <citation type="submission" date="2020-08" db="EMBL/GenBank/DDBJ databases">
        <title>Genomic Encyclopedia of Type Strains, Phase IV (KMG-IV): sequencing the most valuable type-strain genomes for metagenomic binning, comparative biology and taxonomic classification.</title>
        <authorList>
            <person name="Goeker M."/>
        </authorList>
    </citation>
    <scope>NUCLEOTIDE SEQUENCE [LARGE SCALE GENOMIC DNA]</scope>
    <source>
        <strain evidence="1 2">DSM 23562</strain>
    </source>
</reference>
<comment type="caution">
    <text evidence="1">The sequence shown here is derived from an EMBL/GenBank/DDBJ whole genome shotgun (WGS) entry which is preliminary data.</text>
</comment>
<keyword evidence="2" id="KW-1185">Reference proteome</keyword>
<evidence type="ECO:0000313" key="1">
    <source>
        <dbReference type="EMBL" id="MBB6053262.1"/>
    </source>
</evidence>
<organism evidence="1 2">
    <name type="scientific">Armatimonas rosea</name>
    <dbReference type="NCBI Taxonomy" id="685828"/>
    <lineage>
        <taxon>Bacteria</taxon>
        <taxon>Bacillati</taxon>
        <taxon>Armatimonadota</taxon>
        <taxon>Armatimonadia</taxon>
        <taxon>Armatimonadales</taxon>
        <taxon>Armatimonadaceae</taxon>
        <taxon>Armatimonas</taxon>
    </lineage>
</organism>
<dbReference type="Proteomes" id="UP000520814">
    <property type="component" value="Unassembled WGS sequence"/>
</dbReference>
<gene>
    <name evidence="1" type="ORF">HNQ39_005096</name>
</gene>
<dbReference type="EMBL" id="JACHGW010000006">
    <property type="protein sequence ID" value="MBB6053262.1"/>
    <property type="molecule type" value="Genomic_DNA"/>
</dbReference>
<sequence length="260" mass="29071">MLEVEAGKPHATARCGALTKAGAPCTKAAGWRTDHPGSGRCYLHGGAGGRPIEHGRYSRYSIITSAEARRLREHFEADPDPLNLLPEVIELRVRIADFCNRYDEFSTALLGWHGSWSGDWSQAVESWEEDYANWHAKYVELIERVQDLRKNDRTLANLGDPPAPPDPGDMLQRPRKIVDILQAGQFLGLAGTMVDRIKRREEEKGFTLQDIDAIIKQHGVEFVAALREVLGDNDELREQILTAVADRWDIIPIAKAAKGK</sequence>
<dbReference type="RefSeq" id="WP_184203362.1">
    <property type="nucleotide sequence ID" value="NZ_JACHGW010000006.1"/>
</dbReference>
<name>A0A7W9SUU1_ARMRO</name>
<evidence type="ECO:0000313" key="2">
    <source>
        <dbReference type="Proteomes" id="UP000520814"/>
    </source>
</evidence>